<dbReference type="STRING" id="1581557.BN1208_0108"/>
<dbReference type="CDD" id="cd07984">
    <property type="entry name" value="LPLAT_LABLAT-like"/>
    <property type="match status" value="1"/>
</dbReference>
<dbReference type="PIRSF" id="PIRSF026649">
    <property type="entry name" value="MsbB"/>
    <property type="match status" value="1"/>
</dbReference>
<dbReference type="GO" id="GO:0005886">
    <property type="term" value="C:plasma membrane"/>
    <property type="evidence" value="ECO:0007669"/>
    <property type="project" value="UniProtKB-SubCell"/>
</dbReference>
<reference evidence="9" key="1">
    <citation type="submission" date="2014-12" db="EMBL/GenBank/DDBJ databases">
        <authorList>
            <person name="Salcher M.M."/>
        </authorList>
    </citation>
    <scope>NUCLEOTIDE SEQUENCE [LARGE SCALE GENOMIC DNA]</scope>
    <source>
        <strain evidence="9">MMS-10A-171</strain>
    </source>
</reference>
<dbReference type="PANTHER" id="PTHR30606:SF10">
    <property type="entry name" value="PHOSPHATIDYLINOSITOL MANNOSIDE ACYLTRANSFERASE"/>
    <property type="match status" value="1"/>
</dbReference>
<keyword evidence="6 8" id="KW-0012">Acyltransferase</keyword>
<dbReference type="GO" id="GO:0009247">
    <property type="term" value="P:glycolipid biosynthetic process"/>
    <property type="evidence" value="ECO:0007669"/>
    <property type="project" value="UniProtKB-ARBA"/>
</dbReference>
<dbReference type="NCBIfam" id="NF006487">
    <property type="entry name" value="PRK08905.1"/>
    <property type="match status" value="1"/>
</dbReference>
<comment type="subcellular location">
    <subcellularLocation>
        <location evidence="1">Cell inner membrane</location>
    </subcellularLocation>
</comment>
<evidence type="ECO:0000256" key="1">
    <source>
        <dbReference type="ARBA" id="ARBA00004533"/>
    </source>
</evidence>
<evidence type="ECO:0000256" key="5">
    <source>
        <dbReference type="ARBA" id="ARBA00023136"/>
    </source>
</evidence>
<dbReference type="GO" id="GO:0016746">
    <property type="term" value="F:acyltransferase activity"/>
    <property type="evidence" value="ECO:0007669"/>
    <property type="project" value="UniProtKB-KW"/>
</dbReference>
<dbReference type="HOGENOM" id="CLU_049421_0_0_4"/>
<gene>
    <name evidence="8" type="primary">htrB</name>
    <name evidence="8" type="ORF">BN1208_0108</name>
</gene>
<evidence type="ECO:0000256" key="3">
    <source>
        <dbReference type="ARBA" id="ARBA00022519"/>
    </source>
</evidence>
<dbReference type="KEGG" id="mbat:BN1208_0108"/>
<dbReference type="RefSeq" id="WP_046486726.1">
    <property type="nucleotide sequence ID" value="NZ_LN827929.1"/>
</dbReference>
<dbReference type="EMBL" id="LN827929">
    <property type="protein sequence ID" value="CEZ19004.1"/>
    <property type="molecule type" value="Genomic_DNA"/>
</dbReference>
<dbReference type="PANTHER" id="PTHR30606">
    <property type="entry name" value="LIPID A BIOSYNTHESIS LAUROYL ACYLTRANSFERASE"/>
    <property type="match status" value="1"/>
</dbReference>
<keyword evidence="9" id="KW-1185">Reference proteome</keyword>
<proteinExistence type="predicted"/>
<protein>
    <submittedName>
        <fullName evidence="8">Lipid A biosynthesis acyltransferase</fullName>
    </submittedName>
</protein>
<dbReference type="InterPro" id="IPR004960">
    <property type="entry name" value="LipA_acyltrans"/>
</dbReference>
<feature type="transmembrane region" description="Helical" evidence="7">
    <location>
        <begin position="6"/>
        <end position="33"/>
    </location>
</feature>
<keyword evidence="3" id="KW-0997">Cell inner membrane</keyword>
<dbReference type="Proteomes" id="UP000064007">
    <property type="component" value="Chromosome 1"/>
</dbReference>
<dbReference type="Pfam" id="PF03279">
    <property type="entry name" value="Lip_A_acyltrans"/>
    <property type="match status" value="1"/>
</dbReference>
<evidence type="ECO:0000256" key="4">
    <source>
        <dbReference type="ARBA" id="ARBA00022679"/>
    </source>
</evidence>
<sequence>MLSRLSLFFIAIFFQLPLFILHGLGELLGLVAYQFDRRFKERIDANLKHAFISSDENNLKELTQLSVREIGKCLMEAPAIWFSSPQKNFRWIKQCYGWQHVETALKKKKGIIFLTPHLGCFEITAQYYAHFHPITVLFKRPKLNWLASIVLSGRRHSQVHLAEANLHGVKQLMQALKKGEAIGVLPDQVPNEGQGVWAQFFNTPAYTMTLVSKLAESSNATVLIGFGHRLSRGRGYDVYIEPLGQDHSPQGINDRLEMLIRKYPTQYLWNYQRFKKPNK</sequence>
<keyword evidence="7" id="KW-1133">Transmembrane helix</keyword>
<evidence type="ECO:0000256" key="6">
    <source>
        <dbReference type="ARBA" id="ARBA00023315"/>
    </source>
</evidence>
<organism evidence="8 9">
    <name type="scientific">Candidatus Methylopumilus planktonicus</name>
    <dbReference type="NCBI Taxonomy" id="1581557"/>
    <lineage>
        <taxon>Bacteria</taxon>
        <taxon>Pseudomonadati</taxon>
        <taxon>Pseudomonadota</taxon>
        <taxon>Betaproteobacteria</taxon>
        <taxon>Nitrosomonadales</taxon>
        <taxon>Methylophilaceae</taxon>
        <taxon>Candidatus Methylopumilus</taxon>
    </lineage>
</organism>
<accession>A0A0D6ETD0</accession>
<dbReference type="OrthoDB" id="8524027at2"/>
<keyword evidence="2" id="KW-1003">Cell membrane</keyword>
<evidence type="ECO:0000313" key="9">
    <source>
        <dbReference type="Proteomes" id="UP000064007"/>
    </source>
</evidence>
<keyword evidence="4 8" id="KW-0808">Transferase</keyword>
<evidence type="ECO:0000256" key="2">
    <source>
        <dbReference type="ARBA" id="ARBA00022475"/>
    </source>
</evidence>
<evidence type="ECO:0000313" key="8">
    <source>
        <dbReference type="EMBL" id="CEZ19004.1"/>
    </source>
</evidence>
<keyword evidence="7" id="KW-0812">Transmembrane</keyword>
<name>A0A0D6ETD0_9PROT</name>
<keyword evidence="5 7" id="KW-0472">Membrane</keyword>
<evidence type="ECO:0000256" key="7">
    <source>
        <dbReference type="SAM" id="Phobius"/>
    </source>
</evidence>
<dbReference type="AlphaFoldDB" id="A0A0D6ETD0"/>